<dbReference type="PROSITE" id="PS51725">
    <property type="entry name" value="ABM"/>
    <property type="match status" value="1"/>
</dbReference>
<dbReference type="Pfam" id="PF03992">
    <property type="entry name" value="ABM"/>
    <property type="match status" value="1"/>
</dbReference>
<comment type="caution">
    <text evidence="2">The sequence shown here is derived from an EMBL/GenBank/DDBJ whole genome shotgun (WGS) entry which is preliminary data.</text>
</comment>
<evidence type="ECO:0000313" key="3">
    <source>
        <dbReference type="Proteomes" id="UP000669179"/>
    </source>
</evidence>
<dbReference type="InterPro" id="IPR007138">
    <property type="entry name" value="ABM_dom"/>
</dbReference>
<proteinExistence type="predicted"/>
<protein>
    <submittedName>
        <fullName evidence="2">Antibiotic biosynthesis monooxygenase</fullName>
    </submittedName>
</protein>
<reference evidence="2" key="1">
    <citation type="submission" date="2021-03" db="EMBL/GenBank/DDBJ databases">
        <authorList>
            <person name="Kanchanasin P."/>
            <person name="Saeng-In P."/>
            <person name="Phongsopitanun W."/>
            <person name="Yuki M."/>
            <person name="Kudo T."/>
            <person name="Ohkuma M."/>
            <person name="Tanasupawat S."/>
        </authorList>
    </citation>
    <scope>NUCLEOTIDE SEQUENCE</scope>
    <source>
        <strain evidence="2">GKU 128</strain>
    </source>
</reference>
<dbReference type="RefSeq" id="WP_208253178.1">
    <property type="nucleotide sequence ID" value="NZ_JAGEOJ010000001.1"/>
</dbReference>
<name>A0A939P940_9ACTN</name>
<evidence type="ECO:0000313" key="2">
    <source>
        <dbReference type="EMBL" id="MBO2445563.1"/>
    </source>
</evidence>
<dbReference type="Proteomes" id="UP000669179">
    <property type="component" value="Unassembled WGS sequence"/>
</dbReference>
<organism evidence="2 3">
    <name type="scientific">Actinomadura barringtoniae</name>
    <dbReference type="NCBI Taxonomy" id="1427535"/>
    <lineage>
        <taxon>Bacteria</taxon>
        <taxon>Bacillati</taxon>
        <taxon>Actinomycetota</taxon>
        <taxon>Actinomycetes</taxon>
        <taxon>Streptosporangiales</taxon>
        <taxon>Thermomonosporaceae</taxon>
        <taxon>Actinomadura</taxon>
    </lineage>
</organism>
<dbReference type="SUPFAM" id="SSF54909">
    <property type="entry name" value="Dimeric alpha+beta barrel"/>
    <property type="match status" value="1"/>
</dbReference>
<dbReference type="Gene3D" id="3.30.70.100">
    <property type="match status" value="1"/>
</dbReference>
<evidence type="ECO:0000259" key="1">
    <source>
        <dbReference type="PROSITE" id="PS51725"/>
    </source>
</evidence>
<sequence length="112" mass="12886">MGSATDASPLYVFVHHRVAPEQADLLRGAYEKAAERLAGTAGLLGTELLVSPDDRSRYVLLMHWDGRRPFREWAKRERELGYPSAMRKFQDRERPGGHFDVFNDLTRVRDLD</sequence>
<keyword evidence="2" id="KW-0503">Monooxygenase</keyword>
<dbReference type="AlphaFoldDB" id="A0A939P940"/>
<gene>
    <name evidence="2" type="ORF">J4573_00520</name>
</gene>
<keyword evidence="2" id="KW-0560">Oxidoreductase</keyword>
<dbReference type="GO" id="GO:0004497">
    <property type="term" value="F:monooxygenase activity"/>
    <property type="evidence" value="ECO:0007669"/>
    <property type="project" value="UniProtKB-KW"/>
</dbReference>
<accession>A0A939P940</accession>
<feature type="domain" description="ABM" evidence="1">
    <location>
        <begin position="10"/>
        <end position="102"/>
    </location>
</feature>
<dbReference type="InterPro" id="IPR011008">
    <property type="entry name" value="Dimeric_a/b-barrel"/>
</dbReference>
<dbReference type="EMBL" id="JAGEOJ010000001">
    <property type="protein sequence ID" value="MBO2445563.1"/>
    <property type="molecule type" value="Genomic_DNA"/>
</dbReference>
<keyword evidence="3" id="KW-1185">Reference proteome</keyword>